<dbReference type="GO" id="GO:0005886">
    <property type="term" value="C:plasma membrane"/>
    <property type="evidence" value="ECO:0007669"/>
    <property type="project" value="TreeGrafter"/>
</dbReference>
<dbReference type="PANTHER" id="PTHR39428">
    <property type="entry name" value="F420H(2)-DEPENDENT QUINONE REDUCTASE RV1261C"/>
    <property type="match status" value="1"/>
</dbReference>
<evidence type="ECO:0000259" key="3">
    <source>
        <dbReference type="Pfam" id="PF01814"/>
    </source>
</evidence>
<dbReference type="PANTHER" id="PTHR39428:SF1">
    <property type="entry name" value="F420H(2)-DEPENDENT QUINONE REDUCTASE RV1261C"/>
    <property type="match status" value="1"/>
</dbReference>
<keyword evidence="5" id="KW-1185">Reference proteome</keyword>
<evidence type="ECO:0000256" key="1">
    <source>
        <dbReference type="ARBA" id="ARBA00008710"/>
    </source>
</evidence>
<dbReference type="RefSeq" id="WP_106194155.1">
    <property type="nucleotide sequence ID" value="NZ_PVTF01000015.1"/>
</dbReference>
<evidence type="ECO:0000256" key="2">
    <source>
        <dbReference type="ARBA" id="ARBA00049106"/>
    </source>
</evidence>
<evidence type="ECO:0000313" key="5">
    <source>
        <dbReference type="Proteomes" id="UP000239494"/>
    </source>
</evidence>
<dbReference type="InterPro" id="IPR012349">
    <property type="entry name" value="Split_barrel_FMN-bd"/>
</dbReference>
<gene>
    <name evidence="4" type="ORF">CLV43_11546</name>
</gene>
<dbReference type="Proteomes" id="UP000239494">
    <property type="component" value="Unassembled WGS sequence"/>
</dbReference>
<dbReference type="SUPFAM" id="SSF50475">
    <property type="entry name" value="FMN-binding split barrel"/>
    <property type="match status" value="1"/>
</dbReference>
<dbReference type="AlphaFoldDB" id="A0A2T0SMX4"/>
<sequence length="291" mass="31195">MSFNHAVIDEFRANCGQVGGFFAGGDLLLLTTTGARSGAAHTVPLGYVRDGDDLLVVASAGGADRHPAWFHNLLAHPTVRVEVGTEVFDAVATAAGDDRRDLLFGRVTAVAPGYADYQGKTSRTLPVVVLRRSEPARAEVTTFAGKLVEVHGRLRAQLAEVRVEADAYFTARDVPGSTAALGLGLQLRKHCLEFCDALAFHHTGEDGAVFPGVREHHPHLGRALDRLGAEHRVVARVQADLLALLADITTADPEPFRAALATLSDELRAHLDHEEELLLPVLAEVPWPPVA</sequence>
<dbReference type="OrthoDB" id="8225825at2"/>
<dbReference type="Gene3D" id="2.30.110.10">
    <property type="entry name" value="Electron Transport, Fmn-binding Protein, Chain A"/>
    <property type="match status" value="1"/>
</dbReference>
<accession>A0A2T0SMX4</accession>
<dbReference type="GO" id="GO:0016491">
    <property type="term" value="F:oxidoreductase activity"/>
    <property type="evidence" value="ECO:0007669"/>
    <property type="project" value="InterPro"/>
</dbReference>
<dbReference type="EMBL" id="PVTF01000015">
    <property type="protein sequence ID" value="PRY34770.1"/>
    <property type="molecule type" value="Genomic_DNA"/>
</dbReference>
<comment type="similarity">
    <text evidence="1">Belongs to the F420H(2)-dependent quinone reductase family.</text>
</comment>
<feature type="domain" description="Hemerythrin-like" evidence="3">
    <location>
        <begin position="146"/>
        <end position="282"/>
    </location>
</feature>
<name>A0A2T0SMX4_9PSEU</name>
<dbReference type="InterPro" id="IPR004378">
    <property type="entry name" value="F420H2_quin_Rdtase"/>
</dbReference>
<dbReference type="NCBIfam" id="TIGR00026">
    <property type="entry name" value="hi_GC_TIGR00026"/>
    <property type="match status" value="1"/>
</dbReference>
<protein>
    <submittedName>
        <fullName evidence="4">Deazaflavin-dependent oxidoreductase (Nitroreductase family)</fullName>
    </submittedName>
</protein>
<dbReference type="Pfam" id="PF01814">
    <property type="entry name" value="Hemerythrin"/>
    <property type="match status" value="1"/>
</dbReference>
<comment type="caution">
    <text evidence="4">The sequence shown here is derived from an EMBL/GenBank/DDBJ whole genome shotgun (WGS) entry which is preliminary data.</text>
</comment>
<dbReference type="GO" id="GO:0070967">
    <property type="term" value="F:coenzyme F420 binding"/>
    <property type="evidence" value="ECO:0007669"/>
    <property type="project" value="TreeGrafter"/>
</dbReference>
<dbReference type="InterPro" id="IPR012312">
    <property type="entry name" value="Hemerythrin-like"/>
</dbReference>
<organism evidence="4 5">
    <name type="scientific">Umezawaea tangerina</name>
    <dbReference type="NCBI Taxonomy" id="84725"/>
    <lineage>
        <taxon>Bacteria</taxon>
        <taxon>Bacillati</taxon>
        <taxon>Actinomycetota</taxon>
        <taxon>Actinomycetes</taxon>
        <taxon>Pseudonocardiales</taxon>
        <taxon>Pseudonocardiaceae</taxon>
        <taxon>Umezawaea</taxon>
    </lineage>
</organism>
<dbReference type="Pfam" id="PF04075">
    <property type="entry name" value="F420H2_quin_red"/>
    <property type="match status" value="1"/>
</dbReference>
<evidence type="ECO:0000313" key="4">
    <source>
        <dbReference type="EMBL" id="PRY34770.1"/>
    </source>
</evidence>
<comment type="catalytic activity">
    <reaction evidence="2">
        <text>oxidized coenzyme F420-(gamma-L-Glu)(n) + a quinol + H(+) = reduced coenzyme F420-(gamma-L-Glu)(n) + a quinone</text>
        <dbReference type="Rhea" id="RHEA:39663"/>
        <dbReference type="Rhea" id="RHEA-COMP:12939"/>
        <dbReference type="Rhea" id="RHEA-COMP:14378"/>
        <dbReference type="ChEBI" id="CHEBI:15378"/>
        <dbReference type="ChEBI" id="CHEBI:24646"/>
        <dbReference type="ChEBI" id="CHEBI:132124"/>
        <dbReference type="ChEBI" id="CHEBI:133980"/>
        <dbReference type="ChEBI" id="CHEBI:139511"/>
    </reaction>
</comment>
<dbReference type="Gene3D" id="1.20.120.520">
    <property type="entry name" value="nmb1532 protein domain like"/>
    <property type="match status" value="1"/>
</dbReference>
<dbReference type="CDD" id="cd12108">
    <property type="entry name" value="Hr-like"/>
    <property type="match status" value="1"/>
</dbReference>
<reference evidence="4 5" key="1">
    <citation type="submission" date="2018-03" db="EMBL/GenBank/DDBJ databases">
        <title>Genomic Encyclopedia of Archaeal and Bacterial Type Strains, Phase II (KMG-II): from individual species to whole genera.</title>
        <authorList>
            <person name="Goeker M."/>
        </authorList>
    </citation>
    <scope>NUCLEOTIDE SEQUENCE [LARGE SCALE GENOMIC DNA]</scope>
    <source>
        <strain evidence="4 5">DSM 44720</strain>
    </source>
</reference>
<proteinExistence type="inferred from homology"/>